<dbReference type="Proteomes" id="UP000182241">
    <property type="component" value="Unassembled WGS sequence"/>
</dbReference>
<dbReference type="STRING" id="57704.SAMN04489793_3178"/>
<accession>A0A1H4V9I8</accession>
<dbReference type="EMBL" id="FNSA01000003">
    <property type="protein sequence ID" value="SEC77603.1"/>
    <property type="molecule type" value="Genomic_DNA"/>
</dbReference>
<protein>
    <submittedName>
        <fullName evidence="1">Uncharacterized protein</fullName>
    </submittedName>
</protein>
<gene>
    <name evidence="1" type="ORF">SAMN04489793_3178</name>
</gene>
<organism evidence="1 2">
    <name type="scientific">Tsukamurella tyrosinosolvens</name>
    <dbReference type="NCBI Taxonomy" id="57704"/>
    <lineage>
        <taxon>Bacteria</taxon>
        <taxon>Bacillati</taxon>
        <taxon>Actinomycetota</taxon>
        <taxon>Actinomycetes</taxon>
        <taxon>Mycobacteriales</taxon>
        <taxon>Tsukamurellaceae</taxon>
        <taxon>Tsukamurella</taxon>
    </lineage>
</organism>
<dbReference type="RefSeq" id="WP_068742824.1">
    <property type="nucleotide sequence ID" value="NZ_FNSA01000003.1"/>
</dbReference>
<evidence type="ECO:0000313" key="1">
    <source>
        <dbReference type="EMBL" id="SEC77603.1"/>
    </source>
</evidence>
<sequence>MSGRLNYTPYDANGAGVSVLAPGDPNYREDAESFGVEDPAGEFIVGIGDDYPDVVLTGDRDQLINVFREALKKLGA</sequence>
<proteinExistence type="predicted"/>
<evidence type="ECO:0000313" key="2">
    <source>
        <dbReference type="Proteomes" id="UP000182241"/>
    </source>
</evidence>
<name>A0A1H4V9I8_TSUTY</name>
<dbReference type="OrthoDB" id="9948699at2"/>
<reference evidence="2" key="1">
    <citation type="submission" date="2016-10" db="EMBL/GenBank/DDBJ databases">
        <authorList>
            <person name="Varghese N."/>
            <person name="Submissions S."/>
        </authorList>
    </citation>
    <scope>NUCLEOTIDE SEQUENCE [LARGE SCALE GENOMIC DNA]</scope>
    <source>
        <strain evidence="2">DSM 44234</strain>
    </source>
</reference>
<dbReference type="AlphaFoldDB" id="A0A1H4V9I8"/>
<keyword evidence="2" id="KW-1185">Reference proteome</keyword>